<dbReference type="SUPFAM" id="SSF46626">
    <property type="entry name" value="Cytochrome c"/>
    <property type="match status" value="2"/>
</dbReference>
<proteinExistence type="predicted"/>
<feature type="signal peptide" evidence="5">
    <location>
        <begin position="1"/>
        <end position="25"/>
    </location>
</feature>
<evidence type="ECO:0000259" key="6">
    <source>
        <dbReference type="PROSITE" id="PS51007"/>
    </source>
</evidence>
<dbReference type="InterPro" id="IPR011042">
    <property type="entry name" value="6-blade_b-propeller_TolB-like"/>
</dbReference>
<dbReference type="Gene3D" id="1.10.760.10">
    <property type="entry name" value="Cytochrome c-like domain"/>
    <property type="match status" value="2"/>
</dbReference>
<keyword evidence="5" id="KW-0732">Signal</keyword>
<evidence type="ECO:0000313" key="8">
    <source>
        <dbReference type="Proteomes" id="UP000320672"/>
    </source>
</evidence>
<evidence type="ECO:0000256" key="1">
    <source>
        <dbReference type="ARBA" id="ARBA00022617"/>
    </source>
</evidence>
<dbReference type="InterPro" id="IPR013427">
    <property type="entry name" value="Haem-bd_dom_put"/>
</dbReference>
<evidence type="ECO:0000256" key="4">
    <source>
        <dbReference type="PROSITE-ProRule" id="PRU00433"/>
    </source>
</evidence>
<dbReference type="SUPFAM" id="SSF50952">
    <property type="entry name" value="Soluble quinoprotein glucose dehydrogenase"/>
    <property type="match status" value="1"/>
</dbReference>
<evidence type="ECO:0000256" key="2">
    <source>
        <dbReference type="ARBA" id="ARBA00022723"/>
    </source>
</evidence>
<evidence type="ECO:0000256" key="5">
    <source>
        <dbReference type="SAM" id="SignalP"/>
    </source>
</evidence>
<dbReference type="Pfam" id="PF13442">
    <property type="entry name" value="Cytochrome_CBB3"/>
    <property type="match status" value="1"/>
</dbReference>
<dbReference type="GO" id="GO:0020037">
    <property type="term" value="F:heme binding"/>
    <property type="evidence" value="ECO:0007669"/>
    <property type="project" value="InterPro"/>
</dbReference>
<dbReference type="PANTHER" id="PTHR33546:SF1">
    <property type="entry name" value="LARGE, MULTIFUNCTIONAL SECRETED PROTEIN"/>
    <property type="match status" value="1"/>
</dbReference>
<dbReference type="Proteomes" id="UP000320672">
    <property type="component" value="Chromosome"/>
</dbReference>
<dbReference type="GO" id="GO:0046872">
    <property type="term" value="F:metal ion binding"/>
    <property type="evidence" value="ECO:0007669"/>
    <property type="project" value="UniProtKB-KW"/>
</dbReference>
<dbReference type="InterPro" id="IPR046476">
    <property type="entry name" value="DUF6797"/>
</dbReference>
<accession>A0A517MMC5</accession>
<feature type="domain" description="Cytochrome c" evidence="6">
    <location>
        <begin position="55"/>
        <end position="195"/>
    </location>
</feature>
<evidence type="ECO:0000313" key="7">
    <source>
        <dbReference type="EMBL" id="QDS95990.1"/>
    </source>
</evidence>
<dbReference type="InterPro" id="IPR036909">
    <property type="entry name" value="Cyt_c-like_dom_sf"/>
</dbReference>
<dbReference type="InterPro" id="IPR009056">
    <property type="entry name" value="Cyt_c-like_dom"/>
</dbReference>
<dbReference type="InterPro" id="IPR011041">
    <property type="entry name" value="Quinoprot_gluc/sorb_DH_b-prop"/>
</dbReference>
<keyword evidence="3 4" id="KW-0408">Iron</keyword>
<keyword evidence="2 4" id="KW-0479">Metal-binding</keyword>
<dbReference type="PROSITE" id="PS51257">
    <property type="entry name" value="PROKAR_LIPOPROTEIN"/>
    <property type="match status" value="1"/>
</dbReference>
<protein>
    <submittedName>
        <fullName evidence="7">Cytochrome c</fullName>
    </submittedName>
</protein>
<dbReference type="EMBL" id="CP036262">
    <property type="protein sequence ID" value="QDS95990.1"/>
    <property type="molecule type" value="Genomic_DNA"/>
</dbReference>
<dbReference type="Gene3D" id="2.120.10.30">
    <property type="entry name" value="TolB, C-terminal domain"/>
    <property type="match status" value="1"/>
</dbReference>
<dbReference type="NCBIfam" id="TIGR02603">
    <property type="entry name" value="CxxCH_TIGR02603"/>
    <property type="match status" value="1"/>
</dbReference>
<dbReference type="Pfam" id="PF20601">
    <property type="entry name" value="DUF6797"/>
    <property type="match status" value="1"/>
</dbReference>
<gene>
    <name evidence="7" type="ORF">FF011L_47940</name>
</gene>
<organism evidence="7 8">
    <name type="scientific">Roseimaritima multifibrata</name>
    <dbReference type="NCBI Taxonomy" id="1930274"/>
    <lineage>
        <taxon>Bacteria</taxon>
        <taxon>Pseudomonadati</taxon>
        <taxon>Planctomycetota</taxon>
        <taxon>Planctomycetia</taxon>
        <taxon>Pirellulales</taxon>
        <taxon>Pirellulaceae</taxon>
        <taxon>Roseimaritima</taxon>
    </lineage>
</organism>
<sequence length="1088" mass="119482" precursor="true">MIQVSRKFCQLAFYLVASCPLLGGAAETLRHPQGLDTQLRQVEVPYLAEQVRLRGDAERGALLFYKSAAACVQCHSSDQNRSPLGPSLSALPADTSLEYLVNAVLRPSEKIAKGFETNVVVTSDGNVLSGLVVRENDDELVLRDAKDLQKEIRIDQDDIEDHQLATQSMMPEGLAGTLADQSEFLDLVAYVAAIAAGGAEAEARLKPSAEALLVKDDSQNLDHAGIVKGLRSRDFNEGSLIYHGYCAECHGADGNTPSLPTARAFGTQKLKFGADPYRMFMTLTRGNGLMAPMGHLTPKERYQVVHYIREAFMRPSNSEYEKVTTEYLAGLPKGTELGTEVPYVERDFGPALASQLRRDFSSVLSIQLGDQTIAYDTHSMDQADFWSGGFVEIGQTQHARGRGEGTVNPAGTSVQGLAGWKWGHDGTFDYSRKGLLPRGPLPKEWLRYHGHSLFGQQVVLRYEIDGRLIWELPTAEPAIADFPQTIGIRHAMRVEPGKALTLAVAQVPEANDQLLESAAGSLGVVLGKRQEGNWQSWTAATVLGQVEGMGWSIDEQNRIVLQIPASPEARVIEICRSSGQGAKALEAVQRQLSTYASTSQIVDPQSCAEGGPLLWPEVLHTTGTLGLEKGAYALDTIAIPRETPWNTWFRTSAVDFFDDGRMAIATYGGDVWIVSGVDEKLLDLKWKRFAGGMYEPMGLKVVDGQVYVTCKDRITRLHDLDDNGEADFYETFSADDDVSVNFHAFNFDLQVDTDKNFYYAKAGHGADYAIPGAIIKISPDGERREIYCTGFRSPNGMGILPDNRLTVSDNQGQWTPASKINLVKKGGFYGWVPTYSIPGKWAPDGGAIDLDKLVPPTTFDRPLVYMPQEFDNSSGGQVWVDDPRWGPLSGRLLHTSFGKGWMSYVLMQEVEGESQAAIIKLPFDFETGIMRAEVNPADGQVYAVGLQGWNGGGRPRMADKGIQRLRATGNEEWMVTGAVVEPDGLRFRFTTPVDVETASDPASYAIKHWDYLWQASYGSKMYSPTTGEVGPDTLTVSKVEMDADNKGVKLIVPGLQPVDQLHLIMNLQDPAGKALLEEVYWTINRMPK</sequence>
<dbReference type="PROSITE" id="PS51007">
    <property type="entry name" value="CYTC"/>
    <property type="match status" value="2"/>
</dbReference>
<feature type="domain" description="Cytochrome c" evidence="6">
    <location>
        <begin position="233"/>
        <end position="312"/>
    </location>
</feature>
<reference evidence="7 8" key="1">
    <citation type="submission" date="2019-02" db="EMBL/GenBank/DDBJ databases">
        <title>Deep-cultivation of Planctomycetes and their phenomic and genomic characterization uncovers novel biology.</title>
        <authorList>
            <person name="Wiegand S."/>
            <person name="Jogler M."/>
            <person name="Boedeker C."/>
            <person name="Pinto D."/>
            <person name="Vollmers J."/>
            <person name="Rivas-Marin E."/>
            <person name="Kohn T."/>
            <person name="Peeters S.H."/>
            <person name="Heuer A."/>
            <person name="Rast P."/>
            <person name="Oberbeckmann S."/>
            <person name="Bunk B."/>
            <person name="Jeske O."/>
            <person name="Meyerdierks A."/>
            <person name="Storesund J.E."/>
            <person name="Kallscheuer N."/>
            <person name="Luecker S."/>
            <person name="Lage O.M."/>
            <person name="Pohl T."/>
            <person name="Merkel B.J."/>
            <person name="Hornburger P."/>
            <person name="Mueller R.-W."/>
            <person name="Bruemmer F."/>
            <person name="Labrenz M."/>
            <person name="Spormann A.M."/>
            <person name="Op den Camp H."/>
            <person name="Overmann J."/>
            <person name="Amann R."/>
            <person name="Jetten M.S.M."/>
            <person name="Mascher T."/>
            <person name="Medema M.H."/>
            <person name="Devos D.P."/>
            <person name="Kaster A.-K."/>
            <person name="Ovreas L."/>
            <person name="Rohde M."/>
            <person name="Galperin M.Y."/>
            <person name="Jogler C."/>
        </authorList>
    </citation>
    <scope>NUCLEOTIDE SEQUENCE [LARGE SCALE GENOMIC DNA]</scope>
    <source>
        <strain evidence="7 8">FF011L</strain>
    </source>
</reference>
<keyword evidence="1 4" id="KW-0349">Heme</keyword>
<keyword evidence="8" id="KW-1185">Reference proteome</keyword>
<feature type="chain" id="PRO_5021926208" evidence="5">
    <location>
        <begin position="26"/>
        <end position="1088"/>
    </location>
</feature>
<dbReference type="PANTHER" id="PTHR33546">
    <property type="entry name" value="LARGE, MULTIFUNCTIONAL SECRETED PROTEIN-RELATED"/>
    <property type="match status" value="1"/>
</dbReference>
<dbReference type="KEGG" id="rml:FF011L_47940"/>
<dbReference type="AlphaFoldDB" id="A0A517MMC5"/>
<dbReference type="GO" id="GO:0009055">
    <property type="term" value="F:electron transfer activity"/>
    <property type="evidence" value="ECO:0007669"/>
    <property type="project" value="InterPro"/>
</dbReference>
<evidence type="ECO:0000256" key="3">
    <source>
        <dbReference type="ARBA" id="ARBA00023004"/>
    </source>
</evidence>
<name>A0A517MMC5_9BACT</name>